<keyword evidence="2 5" id="KW-0863">Zinc-finger</keyword>
<evidence type="ECO:0000256" key="3">
    <source>
        <dbReference type="ARBA" id="ARBA00022833"/>
    </source>
</evidence>
<evidence type="ECO:0000313" key="7">
    <source>
        <dbReference type="EMBL" id="GBN68189.1"/>
    </source>
</evidence>
<dbReference type="GO" id="GO:0003677">
    <property type="term" value="F:DNA binding"/>
    <property type="evidence" value="ECO:0007669"/>
    <property type="project" value="UniProtKB-UniRule"/>
</dbReference>
<dbReference type="PROSITE" id="PS50950">
    <property type="entry name" value="ZF_THAP"/>
    <property type="match status" value="1"/>
</dbReference>
<evidence type="ECO:0000259" key="6">
    <source>
        <dbReference type="PROSITE" id="PS50950"/>
    </source>
</evidence>
<dbReference type="EMBL" id="BGPR01141266">
    <property type="protein sequence ID" value="GBN68189.1"/>
    <property type="molecule type" value="Genomic_DNA"/>
</dbReference>
<dbReference type="GO" id="GO:0008270">
    <property type="term" value="F:zinc ion binding"/>
    <property type="evidence" value="ECO:0007669"/>
    <property type="project" value="UniProtKB-KW"/>
</dbReference>
<evidence type="ECO:0000256" key="4">
    <source>
        <dbReference type="ARBA" id="ARBA00023125"/>
    </source>
</evidence>
<keyword evidence="3" id="KW-0862">Zinc</keyword>
<dbReference type="OrthoDB" id="6775048at2759"/>
<keyword evidence="8" id="KW-1185">Reference proteome</keyword>
<reference evidence="7 8" key="1">
    <citation type="journal article" date="2019" name="Sci. Rep.">
        <title>Orb-weaving spider Araneus ventricosus genome elucidates the spidroin gene catalogue.</title>
        <authorList>
            <person name="Kono N."/>
            <person name="Nakamura H."/>
            <person name="Ohtoshi R."/>
            <person name="Moran D.A.P."/>
            <person name="Shinohara A."/>
            <person name="Yoshida Y."/>
            <person name="Fujiwara M."/>
            <person name="Mori M."/>
            <person name="Tomita M."/>
            <person name="Arakawa K."/>
        </authorList>
    </citation>
    <scope>NUCLEOTIDE SEQUENCE [LARGE SCALE GENOMIC DNA]</scope>
</reference>
<keyword evidence="4 5" id="KW-0238">DNA-binding</keyword>
<feature type="non-terminal residue" evidence="7">
    <location>
        <position position="1"/>
    </location>
</feature>
<evidence type="ECO:0000256" key="5">
    <source>
        <dbReference type="PROSITE-ProRule" id="PRU00309"/>
    </source>
</evidence>
<dbReference type="InterPro" id="IPR038441">
    <property type="entry name" value="THAP_Znf_sf"/>
</dbReference>
<name>A0A4Y2QYH9_ARAVE</name>
<proteinExistence type="predicted"/>
<sequence length="280" mass="31051">CDRHFSESCFNSTLRQRLIKFACPQITEDLPSTASDTLSAASQCTSVEVCNTEPECSKNVMSSSATPSCDTIGHLQLFLRNLLSVWPFSANALICMRWKINHVLVKASNTENQNQWSHSGVWTSDMVAKAENVPNLKIKFRRGTCSVCEAPGPVLFCIPSNENRYKKWFSVLKWNVPPEQLKSVLNNARVCDRHFSESCFTSTLRKKLIKFACPDIIDDLPSASSDTLSALPSAASQCTCVEVCETEPECSKTFMSSPAALSCDTSGHLQVTCKTRKLKF</sequence>
<dbReference type="AlphaFoldDB" id="A0A4Y2QYH9"/>
<evidence type="ECO:0000256" key="1">
    <source>
        <dbReference type="ARBA" id="ARBA00022723"/>
    </source>
</evidence>
<feature type="domain" description="THAP-type" evidence="6">
    <location>
        <begin position="126"/>
        <end position="217"/>
    </location>
</feature>
<accession>A0A4Y2QYH9</accession>
<dbReference type="SMART" id="SM00980">
    <property type="entry name" value="THAP"/>
    <property type="match status" value="1"/>
</dbReference>
<organism evidence="7 8">
    <name type="scientific">Araneus ventricosus</name>
    <name type="common">Orbweaver spider</name>
    <name type="synonym">Epeira ventricosa</name>
    <dbReference type="NCBI Taxonomy" id="182803"/>
    <lineage>
        <taxon>Eukaryota</taxon>
        <taxon>Metazoa</taxon>
        <taxon>Ecdysozoa</taxon>
        <taxon>Arthropoda</taxon>
        <taxon>Chelicerata</taxon>
        <taxon>Arachnida</taxon>
        <taxon>Araneae</taxon>
        <taxon>Araneomorphae</taxon>
        <taxon>Entelegynae</taxon>
        <taxon>Araneoidea</taxon>
        <taxon>Araneidae</taxon>
        <taxon>Araneus</taxon>
    </lineage>
</organism>
<dbReference type="Pfam" id="PF05485">
    <property type="entry name" value="THAP"/>
    <property type="match status" value="1"/>
</dbReference>
<evidence type="ECO:0000313" key="8">
    <source>
        <dbReference type="Proteomes" id="UP000499080"/>
    </source>
</evidence>
<comment type="caution">
    <text evidence="7">The sequence shown here is derived from an EMBL/GenBank/DDBJ whole genome shotgun (WGS) entry which is preliminary data.</text>
</comment>
<protein>
    <recommendedName>
        <fullName evidence="6">THAP-type domain-containing protein</fullName>
    </recommendedName>
</protein>
<dbReference type="SUPFAM" id="SSF57716">
    <property type="entry name" value="Glucocorticoid receptor-like (DNA-binding domain)"/>
    <property type="match status" value="1"/>
</dbReference>
<keyword evidence="1" id="KW-0479">Metal-binding</keyword>
<dbReference type="InterPro" id="IPR006612">
    <property type="entry name" value="THAP_Znf"/>
</dbReference>
<evidence type="ECO:0000256" key="2">
    <source>
        <dbReference type="ARBA" id="ARBA00022771"/>
    </source>
</evidence>
<dbReference type="Gene3D" id="6.20.210.20">
    <property type="entry name" value="THAP domain"/>
    <property type="match status" value="1"/>
</dbReference>
<gene>
    <name evidence="7" type="ORF">AVEN_175024_1</name>
</gene>
<dbReference type="Proteomes" id="UP000499080">
    <property type="component" value="Unassembled WGS sequence"/>
</dbReference>